<protein>
    <submittedName>
        <fullName evidence="2">Uncharacterized protein</fullName>
    </submittedName>
</protein>
<dbReference type="Proteomes" id="UP000823561">
    <property type="component" value="Chromosome 1"/>
</dbReference>
<organism evidence="2 3">
    <name type="scientific">Alosa alosa</name>
    <name type="common">allis shad</name>
    <dbReference type="NCBI Taxonomy" id="278164"/>
    <lineage>
        <taxon>Eukaryota</taxon>
        <taxon>Metazoa</taxon>
        <taxon>Chordata</taxon>
        <taxon>Craniata</taxon>
        <taxon>Vertebrata</taxon>
        <taxon>Euteleostomi</taxon>
        <taxon>Actinopterygii</taxon>
        <taxon>Neopterygii</taxon>
        <taxon>Teleostei</taxon>
        <taxon>Clupei</taxon>
        <taxon>Clupeiformes</taxon>
        <taxon>Clupeoidei</taxon>
        <taxon>Clupeidae</taxon>
        <taxon>Alosa</taxon>
    </lineage>
</organism>
<evidence type="ECO:0000313" key="3">
    <source>
        <dbReference type="Proteomes" id="UP000823561"/>
    </source>
</evidence>
<reference evidence="2 3" key="1">
    <citation type="submission" date="2020-10" db="EMBL/GenBank/DDBJ databases">
        <title>Chromosome-scale genome assembly of the Allis shad, Alosa alosa.</title>
        <authorList>
            <person name="Margot Z."/>
            <person name="Christophe K."/>
            <person name="Cabau C."/>
            <person name="Louis A."/>
            <person name="Berthelot C."/>
            <person name="Parey E."/>
            <person name="Roest Crollius H."/>
            <person name="Montfort J."/>
            <person name="Robinson-Rechavi M."/>
            <person name="Bucao C."/>
            <person name="Bouchez O."/>
            <person name="Gislard M."/>
            <person name="Lluch J."/>
            <person name="Milhes M."/>
            <person name="Lampietro C."/>
            <person name="Lopez Roques C."/>
            <person name="Donnadieu C."/>
            <person name="Braasch I."/>
            <person name="Desvignes T."/>
            <person name="Postlethwait J."/>
            <person name="Bobe J."/>
            <person name="Guiguen Y."/>
        </authorList>
    </citation>
    <scope>NUCLEOTIDE SEQUENCE [LARGE SCALE GENOMIC DNA]</scope>
    <source>
        <strain evidence="2">M-15738</strain>
        <tissue evidence="2">Blood</tissue>
    </source>
</reference>
<proteinExistence type="predicted"/>
<evidence type="ECO:0000313" key="2">
    <source>
        <dbReference type="EMBL" id="KAG5286692.1"/>
    </source>
</evidence>
<name>A0AAV6HLA6_9TELE</name>
<sequence>MLRHKMCESESAPTPSPPPTVCRPSSACPRCRCVSAQFGISGVQLVAHLQGKAASFSGRLGTTFSTLKGYS</sequence>
<gene>
    <name evidence="2" type="ORF">AALO_G00017740</name>
</gene>
<accession>A0AAV6HLA6</accession>
<feature type="region of interest" description="Disordered" evidence="1">
    <location>
        <begin position="1"/>
        <end position="21"/>
    </location>
</feature>
<comment type="caution">
    <text evidence="2">The sequence shown here is derived from an EMBL/GenBank/DDBJ whole genome shotgun (WGS) entry which is preliminary data.</text>
</comment>
<keyword evidence="3" id="KW-1185">Reference proteome</keyword>
<evidence type="ECO:0000256" key="1">
    <source>
        <dbReference type="SAM" id="MobiDB-lite"/>
    </source>
</evidence>
<dbReference type="EMBL" id="JADWDJ010000001">
    <property type="protein sequence ID" value="KAG5286692.1"/>
    <property type="molecule type" value="Genomic_DNA"/>
</dbReference>
<dbReference type="AlphaFoldDB" id="A0AAV6HLA6"/>